<evidence type="ECO:0000313" key="10">
    <source>
        <dbReference type="Proteomes" id="UP001652625"/>
    </source>
</evidence>
<dbReference type="InterPro" id="IPR054085">
    <property type="entry name" value="Cep192-like_D1"/>
</dbReference>
<feature type="domain" description="Cep192-like" evidence="2">
    <location>
        <begin position="1019"/>
        <end position="1137"/>
    </location>
</feature>
<feature type="compositionally biased region" description="Basic and acidic residues" evidence="1">
    <location>
        <begin position="650"/>
        <end position="662"/>
    </location>
</feature>
<keyword evidence="10" id="KW-1185">Reference proteome</keyword>
<protein>
    <submittedName>
        <fullName evidence="11 12">Centrosomal protein of 192 kDa isoform X3</fullName>
    </submittedName>
</protein>
<dbReference type="Pfam" id="PF22066">
    <property type="entry name" value="Cep192_D8"/>
    <property type="match status" value="1"/>
</dbReference>
<dbReference type="Pfam" id="PF22073">
    <property type="entry name" value="Cep192_D4"/>
    <property type="match status" value="1"/>
</dbReference>
<evidence type="ECO:0000259" key="8">
    <source>
        <dbReference type="Pfam" id="PF22074"/>
    </source>
</evidence>
<proteinExistence type="predicted"/>
<dbReference type="PANTHER" id="PTHR16029">
    <property type="entry name" value="CENTROSOMAL PROTEIN OF 192 KDA"/>
    <property type="match status" value="1"/>
</dbReference>
<evidence type="ECO:0000259" key="9">
    <source>
        <dbReference type="Pfam" id="PF22076"/>
    </source>
</evidence>
<gene>
    <name evidence="11 12" type="primary">LOC101237638</name>
</gene>
<dbReference type="InterPro" id="IPR054092">
    <property type="entry name" value="Cep192-like_D6"/>
</dbReference>
<feature type="domain" description="Cep192-like" evidence="5">
    <location>
        <begin position="2040"/>
        <end position="2135"/>
    </location>
</feature>
<feature type="domain" description="Cep192-like" evidence="6">
    <location>
        <begin position="1277"/>
        <end position="1373"/>
    </location>
</feature>
<evidence type="ECO:0000259" key="2">
    <source>
        <dbReference type="Pfam" id="PF22060"/>
    </source>
</evidence>
<feature type="region of interest" description="Disordered" evidence="1">
    <location>
        <begin position="646"/>
        <end position="669"/>
    </location>
</feature>
<dbReference type="InterPro" id="IPR054089">
    <property type="entry name" value="Cep192-like_D3"/>
</dbReference>
<dbReference type="InterPro" id="IPR054087">
    <property type="entry name" value="Cep192-like_D7"/>
</dbReference>
<dbReference type="InterPro" id="IPR054086">
    <property type="entry name" value="Cep192-like_D2"/>
</dbReference>
<dbReference type="InterPro" id="IPR039103">
    <property type="entry name" value="Spd-2/CEP192"/>
</dbReference>
<dbReference type="Proteomes" id="UP001652625">
    <property type="component" value="Chromosome 15"/>
</dbReference>
<sequence length="2138" mass="238190">MNQDFIPGSPDSNLSDISFPSHVSGFESFNFGEVSKGEEDTDNETLDTREKTISKFKFDKRKSALQNEATHSSLSAFLKISTPPKSFSASQFNTLNESSLSKLEAMQAGIQDSFLSSQSEDKGKKLQKFLDEARFTSDRKENDKVLLSEAIEKSSNAIEKQYRSLFELTEANQTDMDSLFLKEVRARLQMSKTEVNESSFMDNMTLKDLEDNDENPDYSRAEIEELEKSLAVVFRRTESSDNIYNRECIESVQRPNLDGSSSGSDSDSVTSSASNFARSGLGTGILAHQIERSNLPELGNLQLMTIPERQTAEGRDTGQEEDGDGGGLGDGSSGNSYSDTGGGDGGDGGVSIRGSHLVTSSNFNRPNNSDELTPTNRERPVGGSSSQERQVQFSSYIQMQQASVTSTSDSGVTNQSSLSEKVQEMDSQDSRLSARFFLAASTPFKDQSTLNWLHQNSFHKSTQEVIQQDFTMDTPSSTVMGKLRQLHGEAPDWTFNSTTMMATKLNQSSGNEQSENDQTITNKNLYPDAANASKFLKYSIEKSNNPFEAARSKVMKNPFESMSENDNEQDLGSSFTSEEFHNNQDLEELLMEDERIVAQNNNSIYKESEKSEVDWSTNSGLLVSSSEYIGRVSNYFKVKSNELGNLSKTDGPRPKFSDDSHIIKTPPSLDPLPLLKPKYSFDKDKTFSVERVTNQISNQENSGLLSKCETPKSHYTLNKQSCDTMLQKQKIANEPIKTCSNQSLNKFPEDFQAFVPKTKNEASSLFNDIQERRVSVLGLSNSQILELANCIATMTGINLSLVYKVLNILSKETKLTESMENLLKTDVEKSKQIQKTTSASSCVNSVSNTSPISNASSVLNTSPELKSLVMPLGPGQHSWANASDVLQNSADLRRIISYPNEGRFHSTQLEVGNIQNPSYKNYPLTNYSSQDNSYFPKQPELGLKSKSSFFSQNPVSLPESLRINELHLLHQREKLFEAHPISTVKTNSLSEFYSESLQSATDIRRHHSTEYLKKQQLSESVIFPSEVNFEVICVGIAQSKVFQLHNSNNFWLQCQIHSVLLVHNGKEVDKVSEKPFKFPPKIQLEPHASEDLKMKFYAFHPGSYVMKIEVLVAPLTAEHAPLRWTRVGGLMDVTAVAESPDIEVLLSEKKFIDFGLLGYGANTTQSLCILNKGRADVPLQLCIASGTASSKYFAFGMTKAESYPQNFHSIVAFGQKQPGIALTPAVVTLRFTAPEVSKQSLGCEEISCQIDIQTETEPVIPITSITMKAKVGKPRLHSLKTLQVIEFSCNVGETAVRMIPLRNAGTILMDIEAKIVESFDEFSVIPERLQIKPDDELNLKVIFKPKKATSVKGKLVVSLLLDGDQFEWILHGTACFDNVISKNEVPSLLCNKLALNWGGVEIGQSRQQKLILRNSSETQALYLSIAVADAYSSFQIQHSHELEIKELNRFEVVLKPQAEQPVYVLFIPSKLDFVSSSLVLRVIKSSTKFVIPLSGYGGASSLEIKGAKSVNDKLFIDLGQIKCGKKATATIIVRNKGSRTAFVSINCFSDSTSPTGTSPTRYPESKMDISPNNFILKEYCTEQVTMVVDIIKEFQGAFAHLIIVSGDEILRQQYKKSRKRSKDKHFITPFKLELGTCLDKGFLGEESVNNNLDYSGIIDWESFFAGNVSINYVTLIASTTQFNDSSEHPNNLNDAITQFTPAQKLSLKKGTSDSKIIETNKKILWEVKPVELILNASNKNQNVKLQLINYSDVNLSFEFIWPAQTLIINPCKEKIAAKSSLGVRISIKPSFLSQPEDVPWSGSLYIQCNNEQKEVKVYIRNDVISDLSPYISSTEMNPLEVQDVSFIPHQHQNIKELEPVVIISPCILEFNNTNVNMSDESLISVQSLFSKPCRWILSSIAPPYFKSTNGRGEILRTTYSAFRFAKHSGKLSEYQTIQLSVSFHPRSLGVYSQFWDFEIMYEGNHLSKKHRIELVGKGVLSDDDISSKKIGTAKPILHSKSTDINGNIQEVVSQENNSNNDNMPNKVNVIPQSSLNDGCVFVKDENILFNEVAVGETNEQKFRLCNDSNEIQKVRVSGFQPPFSLIPKHTRLSIRPKSYIRVPVYFSPTSPKTSYEGLLVVSPEQGNPLCVKLKAVSK</sequence>
<evidence type="ECO:0000313" key="11">
    <source>
        <dbReference type="RefSeq" id="XP_065676070.1"/>
    </source>
</evidence>
<evidence type="ECO:0000259" key="6">
    <source>
        <dbReference type="Pfam" id="PF22067"/>
    </source>
</evidence>
<dbReference type="Gene3D" id="2.60.40.10">
    <property type="entry name" value="Immunoglobulins"/>
    <property type="match status" value="4"/>
</dbReference>
<feature type="domain" description="Cep192-like" evidence="4">
    <location>
        <begin position="1862"/>
        <end position="1978"/>
    </location>
</feature>
<name>A0ABM4DNC0_HYDVU</name>
<feature type="region of interest" description="Disordered" evidence="1">
    <location>
        <begin position="254"/>
        <end position="275"/>
    </location>
</feature>
<evidence type="ECO:0000259" key="5">
    <source>
        <dbReference type="Pfam" id="PF22066"/>
    </source>
</evidence>
<dbReference type="PANTHER" id="PTHR16029:SF11">
    <property type="entry name" value="CENTROSOMAL PROTEIN OF 192 KDA"/>
    <property type="match status" value="1"/>
</dbReference>
<feature type="compositionally biased region" description="Polar residues" evidence="1">
    <location>
        <begin position="357"/>
        <end position="375"/>
    </location>
</feature>
<dbReference type="InterPro" id="IPR013783">
    <property type="entry name" value="Ig-like_fold"/>
</dbReference>
<dbReference type="Pfam" id="PF22076">
    <property type="entry name" value="Cep192_D6"/>
    <property type="match status" value="1"/>
</dbReference>
<evidence type="ECO:0000259" key="4">
    <source>
        <dbReference type="Pfam" id="PF22065"/>
    </source>
</evidence>
<feature type="compositionally biased region" description="Polar residues" evidence="1">
    <location>
        <begin position="383"/>
        <end position="420"/>
    </location>
</feature>
<feature type="compositionally biased region" description="Gly residues" evidence="1">
    <location>
        <begin position="340"/>
        <end position="351"/>
    </location>
</feature>
<dbReference type="RefSeq" id="XP_065676070.1">
    <property type="nucleotide sequence ID" value="XM_065819998.1"/>
</dbReference>
<feature type="domain" description="Cep192/Spd-2-like" evidence="7">
    <location>
        <begin position="1386"/>
        <end position="1498"/>
    </location>
</feature>
<accession>A0ABM4DNC0</accession>
<dbReference type="Pfam" id="PF22067">
    <property type="entry name" value="Cep192_D3"/>
    <property type="match status" value="1"/>
</dbReference>
<evidence type="ECO:0000313" key="12">
    <source>
        <dbReference type="RefSeq" id="XP_065676071.1"/>
    </source>
</evidence>
<dbReference type="InterPro" id="IPR054088">
    <property type="entry name" value="Cep192-like_D8"/>
</dbReference>
<dbReference type="GeneID" id="101237638"/>
<feature type="domain" description="Cep192-like" evidence="9">
    <location>
        <begin position="1725"/>
        <end position="1820"/>
    </location>
</feature>
<reference evidence="11 12" key="1">
    <citation type="submission" date="2025-05" db="UniProtKB">
        <authorList>
            <consortium name="RefSeq"/>
        </authorList>
    </citation>
    <scope>IDENTIFICATION</scope>
</reference>
<dbReference type="InterPro" id="IPR054091">
    <property type="entry name" value="Cep192-like_D5"/>
</dbReference>
<dbReference type="Pfam" id="PF22060">
    <property type="entry name" value="Cep192_D1"/>
    <property type="match status" value="1"/>
</dbReference>
<dbReference type="RefSeq" id="XP_065676071.1">
    <property type="nucleotide sequence ID" value="XM_065819999.1"/>
</dbReference>
<dbReference type="InterPro" id="IPR054090">
    <property type="entry name" value="Cep192_Spd-2-like_dom"/>
</dbReference>
<dbReference type="Pfam" id="PF22064">
    <property type="entry name" value="Cep192_D2"/>
    <property type="match status" value="1"/>
</dbReference>
<feature type="domain" description="Cep192-like" evidence="8">
    <location>
        <begin position="1504"/>
        <end position="1676"/>
    </location>
</feature>
<evidence type="ECO:0000259" key="3">
    <source>
        <dbReference type="Pfam" id="PF22064"/>
    </source>
</evidence>
<dbReference type="Pfam" id="PF22074">
    <property type="entry name" value="Cep192_D5"/>
    <property type="match status" value="1"/>
</dbReference>
<evidence type="ECO:0000256" key="1">
    <source>
        <dbReference type="SAM" id="MobiDB-lite"/>
    </source>
</evidence>
<organism evidence="10 12">
    <name type="scientific">Hydra vulgaris</name>
    <name type="common">Hydra</name>
    <name type="synonym">Hydra attenuata</name>
    <dbReference type="NCBI Taxonomy" id="6087"/>
    <lineage>
        <taxon>Eukaryota</taxon>
        <taxon>Metazoa</taxon>
        <taxon>Cnidaria</taxon>
        <taxon>Hydrozoa</taxon>
        <taxon>Hydroidolina</taxon>
        <taxon>Anthoathecata</taxon>
        <taxon>Aplanulata</taxon>
        <taxon>Hydridae</taxon>
        <taxon>Hydra</taxon>
    </lineage>
</organism>
<feature type="region of interest" description="Disordered" evidence="1">
    <location>
        <begin position="309"/>
        <end position="426"/>
    </location>
</feature>
<feature type="domain" description="Cep192-like" evidence="3">
    <location>
        <begin position="1139"/>
        <end position="1273"/>
    </location>
</feature>
<feature type="compositionally biased region" description="Low complexity" evidence="1">
    <location>
        <begin position="258"/>
        <end position="274"/>
    </location>
</feature>
<evidence type="ECO:0000259" key="7">
    <source>
        <dbReference type="Pfam" id="PF22073"/>
    </source>
</evidence>
<dbReference type="Pfam" id="PF22065">
    <property type="entry name" value="Cep192_D7"/>
    <property type="match status" value="1"/>
</dbReference>